<dbReference type="AlphaFoldDB" id="A0A2I0B3Y7"/>
<gene>
    <name evidence="2" type="ORF">AXF42_Ash009385</name>
</gene>
<dbReference type="OrthoDB" id="891726at2759"/>
<evidence type="ECO:0000313" key="3">
    <source>
        <dbReference type="Proteomes" id="UP000236161"/>
    </source>
</evidence>
<dbReference type="STRING" id="1088818.A0A2I0B3Y7"/>
<dbReference type="PANTHER" id="PTHR33321">
    <property type="match status" value="1"/>
</dbReference>
<dbReference type="PANTHER" id="PTHR33321:SF12">
    <property type="entry name" value="PLANT BASIC SECRETORY PROTEIN (BSP) FAMILY PROTEIN"/>
    <property type="match status" value="1"/>
</dbReference>
<name>A0A2I0B3Y7_9ASPA</name>
<feature type="chain" id="PRO_5014169282" description="Basic secretory protease" evidence="1">
    <location>
        <begin position="28"/>
        <end position="233"/>
    </location>
</feature>
<dbReference type="EMBL" id="KZ451917">
    <property type="protein sequence ID" value="PKA62498.1"/>
    <property type="molecule type" value="Genomic_DNA"/>
</dbReference>
<feature type="signal peptide" evidence="1">
    <location>
        <begin position="1"/>
        <end position="27"/>
    </location>
</feature>
<proteinExistence type="predicted"/>
<sequence>MEQLRLPTPSLALLLAAVAVAATATAAQPVYEVVNNAQGTAGGNRFEESIGPDYTKQVLAEAASFIWSTFAQSAAGDRKNVDHVTVIIESMGGVAYTSNNEIHFSAEYIENFSGDVKQEFTGVLYHESTHVWQWSGQGQAPSGLIEGIADYVRLTAGYEPADGHWVKPGEGSRWDQGYDVTARFLVYLDGLRRGFVAELNRKMKDGYSDDFFKELLGKPVDQLFTEYKQAYGH</sequence>
<dbReference type="InterPro" id="IPR007541">
    <property type="entry name" value="Uncharacterised_BSP"/>
</dbReference>
<keyword evidence="1" id="KW-0732">Signal</keyword>
<organism evidence="2 3">
    <name type="scientific">Apostasia shenzhenica</name>
    <dbReference type="NCBI Taxonomy" id="1088818"/>
    <lineage>
        <taxon>Eukaryota</taxon>
        <taxon>Viridiplantae</taxon>
        <taxon>Streptophyta</taxon>
        <taxon>Embryophyta</taxon>
        <taxon>Tracheophyta</taxon>
        <taxon>Spermatophyta</taxon>
        <taxon>Magnoliopsida</taxon>
        <taxon>Liliopsida</taxon>
        <taxon>Asparagales</taxon>
        <taxon>Orchidaceae</taxon>
        <taxon>Apostasioideae</taxon>
        <taxon>Apostasia</taxon>
    </lineage>
</organism>
<accession>A0A2I0B3Y7</accession>
<reference evidence="2 3" key="1">
    <citation type="journal article" date="2017" name="Nature">
        <title>The Apostasia genome and the evolution of orchids.</title>
        <authorList>
            <person name="Zhang G.Q."/>
            <person name="Liu K.W."/>
            <person name="Li Z."/>
            <person name="Lohaus R."/>
            <person name="Hsiao Y.Y."/>
            <person name="Niu S.C."/>
            <person name="Wang J.Y."/>
            <person name="Lin Y.C."/>
            <person name="Xu Q."/>
            <person name="Chen L.J."/>
            <person name="Yoshida K."/>
            <person name="Fujiwara S."/>
            <person name="Wang Z.W."/>
            <person name="Zhang Y.Q."/>
            <person name="Mitsuda N."/>
            <person name="Wang M."/>
            <person name="Liu G.H."/>
            <person name="Pecoraro L."/>
            <person name="Huang H.X."/>
            <person name="Xiao X.J."/>
            <person name="Lin M."/>
            <person name="Wu X.Y."/>
            <person name="Wu W.L."/>
            <person name="Chen Y.Y."/>
            <person name="Chang S.B."/>
            <person name="Sakamoto S."/>
            <person name="Ohme-Takagi M."/>
            <person name="Yagi M."/>
            <person name="Zeng S.J."/>
            <person name="Shen C.Y."/>
            <person name="Yeh C.M."/>
            <person name="Luo Y.B."/>
            <person name="Tsai W.C."/>
            <person name="Van de Peer Y."/>
            <person name="Liu Z.J."/>
        </authorList>
    </citation>
    <scope>NUCLEOTIDE SEQUENCE [LARGE SCALE GENOMIC DNA]</scope>
    <source>
        <strain evidence="3">cv. Shenzhen</strain>
        <tissue evidence="2">Stem</tissue>
    </source>
</reference>
<keyword evidence="3" id="KW-1185">Reference proteome</keyword>
<evidence type="ECO:0000256" key="1">
    <source>
        <dbReference type="SAM" id="SignalP"/>
    </source>
</evidence>
<evidence type="ECO:0000313" key="2">
    <source>
        <dbReference type="EMBL" id="PKA62498.1"/>
    </source>
</evidence>
<protein>
    <recommendedName>
        <fullName evidence="4">Basic secretory protease</fullName>
    </recommendedName>
</protein>
<dbReference type="Pfam" id="PF04450">
    <property type="entry name" value="BSP"/>
    <property type="match status" value="1"/>
</dbReference>
<dbReference type="Proteomes" id="UP000236161">
    <property type="component" value="Unassembled WGS sequence"/>
</dbReference>
<evidence type="ECO:0008006" key="4">
    <source>
        <dbReference type="Google" id="ProtNLM"/>
    </source>
</evidence>